<protein>
    <submittedName>
        <fullName evidence="1">Uncharacterized protein</fullName>
    </submittedName>
</protein>
<reference evidence="1 2" key="1">
    <citation type="submission" date="2016-04" db="EMBL/GenBank/DDBJ databases">
        <title>Genome analyses suggest a sexual origin of heterokaryosis in a supposedly ancient asexual fungus.</title>
        <authorList>
            <person name="Ropars J."/>
            <person name="Sedzielewska K."/>
            <person name="Noel J."/>
            <person name="Charron P."/>
            <person name="Farinelli L."/>
            <person name="Marton T."/>
            <person name="Kruger M."/>
            <person name="Pelin A."/>
            <person name="Brachmann A."/>
            <person name="Corradi N."/>
        </authorList>
    </citation>
    <scope>NUCLEOTIDE SEQUENCE [LARGE SCALE GENOMIC DNA]</scope>
    <source>
        <strain evidence="1 2">A5</strain>
    </source>
</reference>
<organism evidence="1 2">
    <name type="scientific">Rhizophagus irregularis</name>
    <dbReference type="NCBI Taxonomy" id="588596"/>
    <lineage>
        <taxon>Eukaryota</taxon>
        <taxon>Fungi</taxon>
        <taxon>Fungi incertae sedis</taxon>
        <taxon>Mucoromycota</taxon>
        <taxon>Glomeromycotina</taxon>
        <taxon>Glomeromycetes</taxon>
        <taxon>Glomerales</taxon>
        <taxon>Glomeraceae</taxon>
        <taxon>Rhizophagus</taxon>
    </lineage>
</organism>
<dbReference type="Proteomes" id="UP000232722">
    <property type="component" value="Unassembled WGS sequence"/>
</dbReference>
<dbReference type="AlphaFoldDB" id="A0A2N0QBP5"/>
<gene>
    <name evidence="1" type="ORF">RhiirA5_406964</name>
</gene>
<evidence type="ECO:0000313" key="2">
    <source>
        <dbReference type="Proteomes" id="UP000232722"/>
    </source>
</evidence>
<evidence type="ECO:0000313" key="1">
    <source>
        <dbReference type="EMBL" id="PKC16502.1"/>
    </source>
</evidence>
<reference evidence="1 2" key="2">
    <citation type="submission" date="2017-09" db="EMBL/GenBank/DDBJ databases">
        <title>Extensive intraspecific genome diversity in a model arbuscular mycorrhizal fungus.</title>
        <authorList>
            <person name="Chen E.C."/>
            <person name="Morin E."/>
            <person name="Beaudet D."/>
            <person name="Noel J."/>
            <person name="Ndikumana S."/>
            <person name="Charron P."/>
            <person name="St-Onge C."/>
            <person name="Giorgi J."/>
            <person name="Grigoriev I.V."/>
            <person name="Roux C."/>
            <person name="Martin F.M."/>
            <person name="Corradi N."/>
        </authorList>
    </citation>
    <scope>NUCLEOTIDE SEQUENCE [LARGE SCALE GENOMIC DNA]</scope>
    <source>
        <strain evidence="1 2">A5</strain>
    </source>
</reference>
<dbReference type="VEuPathDB" id="FungiDB:FUN_023541"/>
<name>A0A2N0QBP5_9GLOM</name>
<dbReference type="EMBL" id="LLXJ01000045">
    <property type="protein sequence ID" value="PKC16502.1"/>
    <property type="molecule type" value="Genomic_DNA"/>
</dbReference>
<comment type="caution">
    <text evidence="1">The sequence shown here is derived from an EMBL/GenBank/DDBJ whole genome shotgun (WGS) entry which is preliminary data.</text>
</comment>
<dbReference type="OrthoDB" id="2432212at2759"/>
<proteinExistence type="predicted"/>
<dbReference type="VEuPathDB" id="FungiDB:RhiirFUN_001648"/>
<sequence>MVEDFNKLNAVFGDRIKDISGNAESSKGKEGKKIETDSDLLNVNKKRIAQTQDARDDSDINIDTMYVFTLTLGLITFW</sequence>
<accession>A0A2N0QBP5</accession>